<evidence type="ECO:0000313" key="1">
    <source>
        <dbReference type="EMBL" id="SDJ14065.1"/>
    </source>
</evidence>
<organism evidence="1 2">
    <name type="scientific">Salimicrobium halophilum</name>
    <dbReference type="NCBI Taxonomy" id="86666"/>
    <lineage>
        <taxon>Bacteria</taxon>
        <taxon>Bacillati</taxon>
        <taxon>Bacillota</taxon>
        <taxon>Bacilli</taxon>
        <taxon>Bacillales</taxon>
        <taxon>Bacillaceae</taxon>
        <taxon>Salimicrobium</taxon>
    </lineage>
</organism>
<dbReference type="Proteomes" id="UP000199225">
    <property type="component" value="Unassembled WGS sequence"/>
</dbReference>
<proteinExistence type="predicted"/>
<dbReference type="AlphaFoldDB" id="A0A1G8RC10"/>
<dbReference type="STRING" id="86666.SAMN04490247_0927"/>
<accession>A0A1G8RC10</accession>
<sequence>MAGSIVAILLVTLAIVPAKLRSMDVDDFSASEENFFRHAIASTSGTLENPLERMLILGYRIDEMEKVNGVPVEATVEAITFFGVTGAGVRVDQNGASVEHRSYTPGR</sequence>
<gene>
    <name evidence="1" type="ORF">SAMN04490247_0927</name>
</gene>
<name>A0A1G8RC10_9BACI</name>
<reference evidence="2" key="1">
    <citation type="submission" date="2016-10" db="EMBL/GenBank/DDBJ databases">
        <authorList>
            <person name="Varghese N."/>
            <person name="Submissions S."/>
        </authorList>
    </citation>
    <scope>NUCLEOTIDE SEQUENCE [LARGE SCALE GENOMIC DNA]</scope>
    <source>
        <strain evidence="2">DSM 4771</strain>
    </source>
</reference>
<protein>
    <submittedName>
        <fullName evidence="1">Uncharacterized protein</fullName>
    </submittedName>
</protein>
<keyword evidence="2" id="KW-1185">Reference proteome</keyword>
<evidence type="ECO:0000313" key="2">
    <source>
        <dbReference type="Proteomes" id="UP000199225"/>
    </source>
</evidence>
<dbReference type="EMBL" id="FNEV01000002">
    <property type="protein sequence ID" value="SDJ14065.1"/>
    <property type="molecule type" value="Genomic_DNA"/>
</dbReference>